<dbReference type="Proteomes" id="UP001606210">
    <property type="component" value="Unassembled WGS sequence"/>
</dbReference>
<proteinExistence type="predicted"/>
<evidence type="ECO:0000313" key="2">
    <source>
        <dbReference type="Proteomes" id="UP001606210"/>
    </source>
</evidence>
<accession>A0ABW7EWG0</accession>
<dbReference type="EMBL" id="JBIGHV010000001">
    <property type="protein sequence ID" value="MFG6428692.1"/>
    <property type="molecule type" value="Genomic_DNA"/>
</dbReference>
<sequence>MSGFNLPPTSWAPVTTRRLRAPQVLWTSGEETTAGFDAGQVYCCPQDYESPEAYTDETRQEWADRYGGIGVATAGGSGRCSGVNGLQTKGVGVTPLVSPCGDRFHSSGTLMLVEAATEAVFAGAYQAALPYGAVPVHAVIFTGGSFKRELDHDSQAQCLRALAVRPWVARPAHFMRNLLHPAGRLPAGPAAPGWTVDALRTRLAQASLAGHLRHLLSLDVLAEDEIALLDQGFRELARRHAWQCAASFAKRLPHGTLGCSNIALDGAFLDFGIANHVPAYRRLCWAMNQEPWTEAQFPLSTLASLRQQLDKYRPGVRGAAIVGVEEMAALYGQALQARLGIEMARMAGLTEDMALACPPELLARWLKVMQAIWMRGAGERFSQNPGSINGRPAPAPRQGRYDLNAVLAAAGPHGKPEAMDAALRPWLDDTALRQHFVLAATAVRAWLQSWVGSPSSGLDAYLGRQAARKNATMPLLQRDANCSLSAIRQLEMDGDVARVGGAIEAALLQARQTLSDLCPALPGETGRAQVQALCRHGPSPLVEVVPALAIAPNSALGTDERLVC</sequence>
<organism evidence="1 2">
    <name type="scientific">Pelomonas parva</name>
    <dbReference type="NCBI Taxonomy" id="3299032"/>
    <lineage>
        <taxon>Bacteria</taxon>
        <taxon>Pseudomonadati</taxon>
        <taxon>Pseudomonadota</taxon>
        <taxon>Betaproteobacteria</taxon>
        <taxon>Burkholderiales</taxon>
        <taxon>Sphaerotilaceae</taxon>
        <taxon>Roseateles</taxon>
    </lineage>
</organism>
<evidence type="ECO:0000313" key="1">
    <source>
        <dbReference type="EMBL" id="MFG6428692.1"/>
    </source>
</evidence>
<keyword evidence="2" id="KW-1185">Reference proteome</keyword>
<dbReference type="RefSeq" id="WP_394475622.1">
    <property type="nucleotide sequence ID" value="NZ_JBIGHV010000001.1"/>
</dbReference>
<comment type="caution">
    <text evidence="1">The sequence shown here is derived from an EMBL/GenBank/DDBJ whole genome shotgun (WGS) entry which is preliminary data.</text>
</comment>
<gene>
    <name evidence="1" type="ORF">ACG00Y_02140</name>
</gene>
<protein>
    <submittedName>
        <fullName evidence="1">Uncharacterized protein</fullName>
    </submittedName>
</protein>
<name>A0ABW7EWG0_9BURK</name>
<reference evidence="1 2" key="1">
    <citation type="submission" date="2024-08" db="EMBL/GenBank/DDBJ databases">
        <authorList>
            <person name="Lu H."/>
        </authorList>
    </citation>
    <scope>NUCLEOTIDE SEQUENCE [LARGE SCALE GENOMIC DNA]</scope>
    <source>
        <strain evidence="1 2">LYH14W</strain>
    </source>
</reference>